<comment type="caution">
    <text evidence="1">The sequence shown here is derived from an EMBL/GenBank/DDBJ whole genome shotgun (WGS) entry which is preliminary data.</text>
</comment>
<sequence length="124" mass="13787">MATNGELESIFGAVCGNGIEFSGRGILYVPGAFPWKQNYFVGTHGRTSTVSFVQAVSVIFPFVSCTATDPTDKTRFRKKQRAKSNGISNQLNMCLYFVTLSRGFFEGSRERFLGRSSRGSIWIH</sequence>
<gene>
    <name evidence="1" type="ORF">L6164_010364</name>
</gene>
<evidence type="ECO:0000313" key="1">
    <source>
        <dbReference type="EMBL" id="KAI4349811.1"/>
    </source>
</evidence>
<organism evidence="1 2">
    <name type="scientific">Bauhinia variegata</name>
    <name type="common">Purple orchid tree</name>
    <name type="synonym">Phanera variegata</name>
    <dbReference type="NCBI Taxonomy" id="167791"/>
    <lineage>
        <taxon>Eukaryota</taxon>
        <taxon>Viridiplantae</taxon>
        <taxon>Streptophyta</taxon>
        <taxon>Embryophyta</taxon>
        <taxon>Tracheophyta</taxon>
        <taxon>Spermatophyta</taxon>
        <taxon>Magnoliopsida</taxon>
        <taxon>eudicotyledons</taxon>
        <taxon>Gunneridae</taxon>
        <taxon>Pentapetalae</taxon>
        <taxon>rosids</taxon>
        <taxon>fabids</taxon>
        <taxon>Fabales</taxon>
        <taxon>Fabaceae</taxon>
        <taxon>Cercidoideae</taxon>
        <taxon>Cercideae</taxon>
        <taxon>Bauhiniinae</taxon>
        <taxon>Bauhinia</taxon>
    </lineage>
</organism>
<reference evidence="1 2" key="1">
    <citation type="journal article" date="2022" name="DNA Res.">
        <title>Chromosomal-level genome assembly of the orchid tree Bauhinia variegata (Leguminosae; Cercidoideae) supports the allotetraploid origin hypothesis of Bauhinia.</title>
        <authorList>
            <person name="Zhong Y."/>
            <person name="Chen Y."/>
            <person name="Zheng D."/>
            <person name="Pang J."/>
            <person name="Liu Y."/>
            <person name="Luo S."/>
            <person name="Meng S."/>
            <person name="Qian L."/>
            <person name="Wei D."/>
            <person name="Dai S."/>
            <person name="Zhou R."/>
        </authorList>
    </citation>
    <scope>NUCLEOTIDE SEQUENCE [LARGE SCALE GENOMIC DNA]</scope>
    <source>
        <strain evidence="1">BV-YZ2020</strain>
    </source>
</reference>
<keyword evidence="2" id="KW-1185">Reference proteome</keyword>
<name>A0ACB9PMV2_BAUVA</name>
<dbReference type="Proteomes" id="UP000828941">
    <property type="component" value="Chromosome 4"/>
</dbReference>
<protein>
    <submittedName>
        <fullName evidence="1">Uncharacterized protein</fullName>
    </submittedName>
</protein>
<proteinExistence type="predicted"/>
<accession>A0ACB9PMV2</accession>
<dbReference type="EMBL" id="CM039429">
    <property type="protein sequence ID" value="KAI4349811.1"/>
    <property type="molecule type" value="Genomic_DNA"/>
</dbReference>
<evidence type="ECO:0000313" key="2">
    <source>
        <dbReference type="Proteomes" id="UP000828941"/>
    </source>
</evidence>